<dbReference type="Gene3D" id="3.90.1700.10">
    <property type="entry name" value="v583 domain like"/>
    <property type="match status" value="1"/>
</dbReference>
<dbReference type="InterPro" id="IPR009499">
    <property type="entry name" value="AllG-like"/>
</dbReference>
<accession>A0ABS0BVM1</accession>
<keyword evidence="2" id="KW-1185">Reference proteome</keyword>
<evidence type="ECO:0000313" key="2">
    <source>
        <dbReference type="Proteomes" id="UP001193680"/>
    </source>
</evidence>
<reference evidence="1 2" key="1">
    <citation type="submission" date="2020-06" db="EMBL/GenBank/DDBJ databases">
        <authorList>
            <person name="Scott K."/>
        </authorList>
    </citation>
    <scope>NUCLEOTIDE SEQUENCE [LARGE SCALE GENOMIC DNA]</scope>
    <source>
        <strain evidence="1 2">HH1</strain>
    </source>
</reference>
<dbReference type="InterPro" id="IPR024033">
    <property type="entry name" value="OXTCase_su_AllG_h-dom"/>
</dbReference>
<protein>
    <submittedName>
        <fullName evidence="1">DUF1116 domain-containing protein</fullName>
    </submittedName>
</protein>
<evidence type="ECO:0000313" key="1">
    <source>
        <dbReference type="EMBL" id="MBF6057873.1"/>
    </source>
</evidence>
<comment type="caution">
    <text evidence="1">The sequence shown here is derived from an EMBL/GenBank/DDBJ whole genome shotgun (WGS) entry which is preliminary data.</text>
</comment>
<dbReference type="EMBL" id="JACBGI020000008">
    <property type="protein sequence ID" value="MBF6057873.1"/>
    <property type="molecule type" value="Genomic_DNA"/>
</dbReference>
<dbReference type="Proteomes" id="UP001193680">
    <property type="component" value="Unassembled WGS sequence"/>
</dbReference>
<dbReference type="RefSeq" id="WP_185978020.1">
    <property type="nucleotide sequence ID" value="NZ_JACBGI020000008.1"/>
</dbReference>
<dbReference type="Gene3D" id="1.10.10.660">
    <property type="entry name" value="conserved protein of unknown function from Enterococcus faecalis V583"/>
    <property type="match status" value="1"/>
</dbReference>
<proteinExistence type="predicted"/>
<gene>
    <name evidence="1" type="ORF">H8792_005910</name>
</gene>
<dbReference type="Gene3D" id="3.90.1710.10">
    <property type="entry name" value="Enterococcus faecalis V583 domain"/>
    <property type="match status" value="1"/>
</dbReference>
<name>A0ABS0BVM1_9GAMM</name>
<dbReference type="Pfam" id="PF06545">
    <property type="entry name" value="AllG"/>
    <property type="match status" value="1"/>
</dbReference>
<reference evidence="1 2" key="2">
    <citation type="submission" date="2020-11" db="EMBL/GenBank/DDBJ databases">
        <title>Sulfur oxidizing isolate from Hospital Hole Sinkhole.</title>
        <authorList>
            <person name="Scott K.M."/>
        </authorList>
    </citation>
    <scope>NUCLEOTIDE SEQUENCE [LARGE SCALE GENOMIC DNA]</scope>
    <source>
        <strain evidence="1 2">HH1</strain>
    </source>
</reference>
<organism evidence="1 2">
    <name type="scientific">Thiomicrorhabdus heinhorstiae</name>
    <dbReference type="NCBI Taxonomy" id="2748010"/>
    <lineage>
        <taxon>Bacteria</taxon>
        <taxon>Pseudomonadati</taxon>
        <taxon>Pseudomonadota</taxon>
        <taxon>Gammaproteobacteria</taxon>
        <taxon>Thiotrichales</taxon>
        <taxon>Piscirickettsiaceae</taxon>
        <taxon>Thiomicrorhabdus</taxon>
    </lineage>
</organism>
<sequence length="413" mass="43787">MINQTNNYDAANRLALDRIIACEPALVGIEPAQTALGLREGELGHAGPPFADDEILPATVLNALAGAAMIEGWAKTLHEAQGMIENREITLHSNHALGTVSPMAGVVRPSQPLMRVENRNGEGVCYATFAESGRRALRFGVYDDQVAEQLAFLEERVAPEIAACLPKEGLAVLPLVAEGVRLGDDVHQRNIGGMYAFIKALPNLDTEVRSWLLDNPQHFLNYAMASAKLCLDRARGIEGSSVVVAIARNGNMCGIQLAGTGEEWFCAPSGIPDGGFYPPFGLDDAQPDLGDSAIMEAFGLGGTAAHCSPQIAGLLNTPWPAAVNAGRLQRSFFLEGHPLMNPVLAGTEGLGLGLDARRVVNEGVGVRIHTGIAHRDGSTGWIGIGAVNAPLDCFSQACKYLDAIPLTQLEKCV</sequence>